<evidence type="ECO:0000313" key="4">
    <source>
        <dbReference type="Proteomes" id="UP000015101"/>
    </source>
</evidence>
<gene>
    <name evidence="3" type="primary">20201510</name>
    <name evidence="2" type="ORF">HELRODRAFT_166469</name>
</gene>
<dbReference type="EnsemblMetazoa" id="HelroT166469">
    <property type="protein sequence ID" value="HelroP166469"/>
    <property type="gene ID" value="HelroG166469"/>
</dbReference>
<accession>T1EY60</accession>
<dbReference type="GeneID" id="20201510"/>
<name>T1EY60_HELRO</name>
<keyword evidence="4" id="KW-1185">Reference proteome</keyword>
<sequence>MKSDKLLECIWLMRYLKDNNLWNNCPIFVSAKLDKIPKSENFLMINFGKISCEIMSTLSKQQLLLDKAIETTAANTFEINLLKSKFNLNNECKVVEREKTQQTALNNINLKDENKNVDFERTQQAILNKPLWSEILKSPRTENEESFTTANHNKPRSFIFGNNTKDGGNMPLLAATKYDVPTKKPRVKIIGKKVFCLSNIKSYHKNDVVDYLSSNGINVISCFPVQKSVNKNSSVSANSNEGDNLNNHKSVENREEKEATTFRVCIASSDAEKIKDPEIMPEHVIVREWQFDKKREIFREKTNLNEKNLYSIGFCQNISN</sequence>
<dbReference type="EMBL" id="AMQM01002407">
    <property type="status" value="NOT_ANNOTATED_CDS"/>
    <property type="molecule type" value="Genomic_DNA"/>
</dbReference>
<dbReference type="RefSeq" id="XP_009009967.1">
    <property type="nucleotide sequence ID" value="XM_009011719.1"/>
</dbReference>
<dbReference type="KEGG" id="hro:HELRODRAFT_166469"/>
<reference evidence="4" key="1">
    <citation type="submission" date="2012-12" db="EMBL/GenBank/DDBJ databases">
        <authorList>
            <person name="Hellsten U."/>
            <person name="Grimwood J."/>
            <person name="Chapman J.A."/>
            <person name="Shapiro H."/>
            <person name="Aerts A."/>
            <person name="Otillar R.P."/>
            <person name="Terry A.Y."/>
            <person name="Boore J.L."/>
            <person name="Simakov O."/>
            <person name="Marletaz F."/>
            <person name="Cho S.-J."/>
            <person name="Edsinger-Gonzales E."/>
            <person name="Havlak P."/>
            <person name="Kuo D.-H."/>
            <person name="Larsson T."/>
            <person name="Lv J."/>
            <person name="Arendt D."/>
            <person name="Savage R."/>
            <person name="Osoegawa K."/>
            <person name="de Jong P."/>
            <person name="Lindberg D.R."/>
            <person name="Seaver E.C."/>
            <person name="Weisblat D.A."/>
            <person name="Putnam N.H."/>
            <person name="Grigoriev I.V."/>
            <person name="Rokhsar D.S."/>
        </authorList>
    </citation>
    <scope>NUCLEOTIDE SEQUENCE</scope>
</reference>
<dbReference type="CTD" id="20201510"/>
<evidence type="ECO:0000313" key="3">
    <source>
        <dbReference type="EnsemblMetazoa" id="HelroP166469"/>
    </source>
</evidence>
<reference evidence="3" key="3">
    <citation type="submission" date="2015-06" db="UniProtKB">
        <authorList>
            <consortium name="EnsemblMetazoa"/>
        </authorList>
    </citation>
    <scope>IDENTIFICATION</scope>
</reference>
<organism evidence="3 4">
    <name type="scientific">Helobdella robusta</name>
    <name type="common">Californian leech</name>
    <dbReference type="NCBI Taxonomy" id="6412"/>
    <lineage>
        <taxon>Eukaryota</taxon>
        <taxon>Metazoa</taxon>
        <taxon>Spiralia</taxon>
        <taxon>Lophotrochozoa</taxon>
        <taxon>Annelida</taxon>
        <taxon>Clitellata</taxon>
        <taxon>Hirudinea</taxon>
        <taxon>Rhynchobdellida</taxon>
        <taxon>Glossiphoniidae</taxon>
        <taxon>Helobdella</taxon>
    </lineage>
</organism>
<protein>
    <submittedName>
        <fullName evidence="2 3">Uncharacterized protein</fullName>
    </submittedName>
</protein>
<dbReference type="InParanoid" id="T1EY60"/>
<dbReference type="EMBL" id="KB095812">
    <property type="protein sequence ID" value="ESO11479.1"/>
    <property type="molecule type" value="Genomic_DNA"/>
</dbReference>
<dbReference type="HOGENOM" id="CLU_064172_0_1_1"/>
<evidence type="ECO:0000313" key="2">
    <source>
        <dbReference type="EMBL" id="ESO11479.1"/>
    </source>
</evidence>
<dbReference type="AlphaFoldDB" id="T1EY60"/>
<feature type="region of interest" description="Disordered" evidence="1">
    <location>
        <begin position="233"/>
        <end position="254"/>
    </location>
</feature>
<reference evidence="2 4" key="2">
    <citation type="journal article" date="2013" name="Nature">
        <title>Insights into bilaterian evolution from three spiralian genomes.</title>
        <authorList>
            <person name="Simakov O."/>
            <person name="Marletaz F."/>
            <person name="Cho S.J."/>
            <person name="Edsinger-Gonzales E."/>
            <person name="Havlak P."/>
            <person name="Hellsten U."/>
            <person name="Kuo D.H."/>
            <person name="Larsson T."/>
            <person name="Lv J."/>
            <person name="Arendt D."/>
            <person name="Savage R."/>
            <person name="Osoegawa K."/>
            <person name="de Jong P."/>
            <person name="Grimwood J."/>
            <person name="Chapman J.A."/>
            <person name="Shapiro H."/>
            <person name="Aerts A."/>
            <person name="Otillar R.P."/>
            <person name="Terry A.Y."/>
            <person name="Boore J.L."/>
            <person name="Grigoriev I.V."/>
            <person name="Lindberg D.R."/>
            <person name="Seaver E.C."/>
            <person name="Weisblat D.A."/>
            <person name="Putnam N.H."/>
            <person name="Rokhsar D.S."/>
        </authorList>
    </citation>
    <scope>NUCLEOTIDE SEQUENCE</scope>
</reference>
<dbReference type="Proteomes" id="UP000015101">
    <property type="component" value="Unassembled WGS sequence"/>
</dbReference>
<evidence type="ECO:0000256" key="1">
    <source>
        <dbReference type="SAM" id="MobiDB-lite"/>
    </source>
</evidence>
<proteinExistence type="predicted"/>